<evidence type="ECO:0000313" key="2">
    <source>
        <dbReference type="Proteomes" id="UP000692954"/>
    </source>
</evidence>
<protein>
    <submittedName>
        <fullName evidence="1">Uncharacterized protein</fullName>
    </submittedName>
</protein>
<keyword evidence="2" id="KW-1185">Reference proteome</keyword>
<dbReference type="Proteomes" id="UP000692954">
    <property type="component" value="Unassembled WGS sequence"/>
</dbReference>
<gene>
    <name evidence="1" type="ORF">PSON_ATCC_30995.1.T1660007</name>
</gene>
<comment type="caution">
    <text evidence="1">The sequence shown here is derived from an EMBL/GenBank/DDBJ whole genome shotgun (WGS) entry which is preliminary data.</text>
</comment>
<accession>A0A8S1RH23</accession>
<proteinExistence type="predicted"/>
<dbReference type="AlphaFoldDB" id="A0A8S1RH23"/>
<organism evidence="1 2">
    <name type="scientific">Paramecium sonneborni</name>
    <dbReference type="NCBI Taxonomy" id="65129"/>
    <lineage>
        <taxon>Eukaryota</taxon>
        <taxon>Sar</taxon>
        <taxon>Alveolata</taxon>
        <taxon>Ciliophora</taxon>
        <taxon>Intramacronucleata</taxon>
        <taxon>Oligohymenophorea</taxon>
        <taxon>Peniculida</taxon>
        <taxon>Parameciidae</taxon>
        <taxon>Paramecium</taxon>
    </lineage>
</organism>
<evidence type="ECO:0000313" key="1">
    <source>
        <dbReference type="EMBL" id="CAD8126229.1"/>
    </source>
</evidence>
<dbReference type="EMBL" id="CAJJDN010000166">
    <property type="protein sequence ID" value="CAD8126229.1"/>
    <property type="molecule type" value="Genomic_DNA"/>
</dbReference>
<reference evidence="1" key="1">
    <citation type="submission" date="2021-01" db="EMBL/GenBank/DDBJ databases">
        <authorList>
            <consortium name="Genoscope - CEA"/>
            <person name="William W."/>
        </authorList>
    </citation>
    <scope>NUCLEOTIDE SEQUENCE</scope>
</reference>
<sequence>MQKQLRDYQQTQIILKSKPKHYIKYQPLTQQVKVSKIYQQGIQKGGASIYFSIHHWYWLNLKEDQLFPQLLSNRLNFWAYKYCLYKEKYHRLEIKLQDYQWRIQLSNLQQQSQVHILMFQALRDLNFIYFHFYYLALDRFSHKLINEEQQELDYQNKYKDILLIQYQHHMQYLNEIDKITIRIKTFSQFIRLTKQNACECQ</sequence>
<name>A0A8S1RH23_9CILI</name>